<dbReference type="Proteomes" id="UP000516428">
    <property type="component" value="Chromosome"/>
</dbReference>
<feature type="transmembrane region" description="Helical" evidence="1">
    <location>
        <begin position="32"/>
        <end position="49"/>
    </location>
</feature>
<name>A0A7H1BC57_9ACTN</name>
<organism evidence="2 3">
    <name type="scientific">Streptomyces xanthii</name>
    <dbReference type="NCBI Taxonomy" id="2768069"/>
    <lineage>
        <taxon>Bacteria</taxon>
        <taxon>Bacillati</taxon>
        <taxon>Actinomycetota</taxon>
        <taxon>Actinomycetes</taxon>
        <taxon>Kitasatosporales</taxon>
        <taxon>Streptomycetaceae</taxon>
        <taxon>Streptomyces</taxon>
    </lineage>
</organism>
<reference evidence="2 3" key="1">
    <citation type="submission" date="2020-09" db="EMBL/GenBank/DDBJ databases">
        <title>A novel species.</title>
        <authorList>
            <person name="Gao J."/>
        </authorList>
    </citation>
    <scope>NUCLEOTIDE SEQUENCE [LARGE SCALE GENOMIC DNA]</scope>
    <source>
        <strain evidence="2 3">CRXT-Y-14</strain>
    </source>
</reference>
<keyword evidence="1" id="KW-0472">Membrane</keyword>
<gene>
    <name evidence="2" type="ORF">IAG42_23850</name>
</gene>
<dbReference type="KEGG" id="sxn:IAG42_23850"/>
<dbReference type="EMBL" id="CP061281">
    <property type="protein sequence ID" value="QNS06312.1"/>
    <property type="molecule type" value="Genomic_DNA"/>
</dbReference>
<protein>
    <submittedName>
        <fullName evidence="2">Uncharacterized protein</fullName>
    </submittedName>
</protein>
<keyword evidence="3" id="KW-1185">Reference proteome</keyword>
<evidence type="ECO:0000313" key="2">
    <source>
        <dbReference type="EMBL" id="QNS06312.1"/>
    </source>
</evidence>
<keyword evidence="1" id="KW-1133">Transmembrane helix</keyword>
<dbReference type="RefSeq" id="WP_188338995.1">
    <property type="nucleotide sequence ID" value="NZ_CP061281.1"/>
</dbReference>
<proteinExistence type="predicted"/>
<evidence type="ECO:0000256" key="1">
    <source>
        <dbReference type="SAM" id="Phobius"/>
    </source>
</evidence>
<accession>A0A7H1BC57</accession>
<dbReference type="AlphaFoldDB" id="A0A7H1BC57"/>
<evidence type="ECO:0000313" key="3">
    <source>
        <dbReference type="Proteomes" id="UP000516428"/>
    </source>
</evidence>
<keyword evidence="1" id="KW-0812">Transmembrane</keyword>
<sequence>MGRRLLGFAIVWAGFYGAMALGAVPGSATAEDRLMGFLVSLPAWGYIGLRVRREILRARETVKPQHRPDER</sequence>